<evidence type="ECO:0000313" key="7">
    <source>
        <dbReference type="Proteomes" id="UP001209755"/>
    </source>
</evidence>
<dbReference type="InterPro" id="IPR036390">
    <property type="entry name" value="WH_DNA-bd_sf"/>
</dbReference>
<keyword evidence="1" id="KW-0805">Transcription regulation</keyword>
<dbReference type="SUPFAM" id="SSF46785">
    <property type="entry name" value="Winged helix' DNA-binding domain"/>
    <property type="match status" value="1"/>
</dbReference>
<dbReference type="PANTHER" id="PTHR35790:SF4">
    <property type="entry name" value="HTH-TYPE TRANSCRIPTIONAL REGULATOR PCHR"/>
    <property type="match status" value="1"/>
</dbReference>
<dbReference type="SMART" id="SM00347">
    <property type="entry name" value="HTH_MARR"/>
    <property type="match status" value="1"/>
</dbReference>
<accession>A0ABT3HGC7</accession>
<dbReference type="GO" id="GO:0003677">
    <property type="term" value="F:DNA binding"/>
    <property type="evidence" value="ECO:0007669"/>
    <property type="project" value="UniProtKB-KW"/>
</dbReference>
<dbReference type="InterPro" id="IPR052067">
    <property type="entry name" value="Metal_resp_HTH_trans_reg"/>
</dbReference>
<sequence>MTRGTRDAPGTGRAADDGLRLESFLPYRLNVAAETVSLALSRLYAERYGIGIPEWRVIATLGQYQTMTAKDVGLHSQMHKTKVSRAVASLLRKGFIEKRANPLDKRATFLSLTAKGDTTYAALVPLARAFSERLAAELQASDIAVLETALQRLGETAARVAEEIAGEDRPASGEAKREARP</sequence>
<feature type="domain" description="HTH marR-type" evidence="5">
    <location>
        <begin position="22"/>
        <end position="155"/>
    </location>
</feature>
<keyword evidence="2 6" id="KW-0238">DNA-binding</keyword>
<evidence type="ECO:0000256" key="1">
    <source>
        <dbReference type="ARBA" id="ARBA00023015"/>
    </source>
</evidence>
<evidence type="ECO:0000313" key="6">
    <source>
        <dbReference type="EMBL" id="MCW2309461.1"/>
    </source>
</evidence>
<gene>
    <name evidence="6" type="ORF">M2319_003815</name>
</gene>
<dbReference type="Gene3D" id="1.10.10.10">
    <property type="entry name" value="Winged helix-like DNA-binding domain superfamily/Winged helix DNA-binding domain"/>
    <property type="match status" value="1"/>
</dbReference>
<organism evidence="6 7">
    <name type="scientific">Rhodobium gokarnense</name>
    <dbReference type="NCBI Taxonomy" id="364296"/>
    <lineage>
        <taxon>Bacteria</taxon>
        <taxon>Pseudomonadati</taxon>
        <taxon>Pseudomonadota</taxon>
        <taxon>Alphaproteobacteria</taxon>
        <taxon>Hyphomicrobiales</taxon>
        <taxon>Rhodobiaceae</taxon>
        <taxon>Rhodobium</taxon>
    </lineage>
</organism>
<proteinExistence type="predicted"/>
<keyword evidence="7" id="KW-1185">Reference proteome</keyword>
<dbReference type="InterPro" id="IPR036388">
    <property type="entry name" value="WH-like_DNA-bd_sf"/>
</dbReference>
<dbReference type="Pfam" id="PF12802">
    <property type="entry name" value="MarR_2"/>
    <property type="match status" value="1"/>
</dbReference>
<dbReference type="PRINTS" id="PR00598">
    <property type="entry name" value="HTHMARR"/>
</dbReference>
<evidence type="ECO:0000256" key="4">
    <source>
        <dbReference type="SAM" id="MobiDB-lite"/>
    </source>
</evidence>
<dbReference type="PROSITE" id="PS50995">
    <property type="entry name" value="HTH_MARR_2"/>
    <property type="match status" value="1"/>
</dbReference>
<evidence type="ECO:0000256" key="2">
    <source>
        <dbReference type="ARBA" id="ARBA00023125"/>
    </source>
</evidence>
<dbReference type="Proteomes" id="UP001209755">
    <property type="component" value="Unassembled WGS sequence"/>
</dbReference>
<name>A0ABT3HGC7_9HYPH</name>
<dbReference type="EMBL" id="JAOQNS010000012">
    <property type="protein sequence ID" value="MCW2309461.1"/>
    <property type="molecule type" value="Genomic_DNA"/>
</dbReference>
<keyword evidence="3" id="KW-0804">Transcription</keyword>
<evidence type="ECO:0000259" key="5">
    <source>
        <dbReference type="PROSITE" id="PS50995"/>
    </source>
</evidence>
<comment type="caution">
    <text evidence="6">The sequence shown here is derived from an EMBL/GenBank/DDBJ whole genome shotgun (WGS) entry which is preliminary data.</text>
</comment>
<evidence type="ECO:0000256" key="3">
    <source>
        <dbReference type="ARBA" id="ARBA00023163"/>
    </source>
</evidence>
<dbReference type="RefSeq" id="WP_264603036.1">
    <property type="nucleotide sequence ID" value="NZ_JAOQNS010000012.1"/>
</dbReference>
<feature type="region of interest" description="Disordered" evidence="4">
    <location>
        <begin position="161"/>
        <end position="181"/>
    </location>
</feature>
<protein>
    <submittedName>
        <fullName evidence="6">DNA-binding MarR family transcriptional regulator</fullName>
    </submittedName>
</protein>
<reference evidence="7" key="1">
    <citation type="submission" date="2023-07" db="EMBL/GenBank/DDBJ databases">
        <title>Genome sequencing of Purple Non-Sulfur Bacteria from various extreme environments.</title>
        <authorList>
            <person name="Mayer M."/>
        </authorList>
    </citation>
    <scope>NUCLEOTIDE SEQUENCE [LARGE SCALE GENOMIC DNA]</scope>
    <source>
        <strain evidence="7">DSM 17935</strain>
    </source>
</reference>
<dbReference type="PANTHER" id="PTHR35790">
    <property type="entry name" value="HTH-TYPE TRANSCRIPTIONAL REGULATOR PCHR"/>
    <property type="match status" value="1"/>
</dbReference>
<dbReference type="InterPro" id="IPR000835">
    <property type="entry name" value="HTH_MarR-typ"/>
</dbReference>